<evidence type="ECO:0000256" key="4">
    <source>
        <dbReference type="HAMAP-Rule" id="MF_00213"/>
    </source>
</evidence>
<dbReference type="Gene3D" id="3.30.2320.80">
    <property type="match status" value="1"/>
</dbReference>
<dbReference type="EMBL" id="DSTU01000002">
    <property type="protein sequence ID" value="HFJ53273.1"/>
    <property type="molecule type" value="Genomic_DNA"/>
</dbReference>
<dbReference type="PIRSF" id="PIRSF004761">
    <property type="entry name" value="Hydrgn_mat_HypA"/>
    <property type="match status" value="1"/>
</dbReference>
<proteinExistence type="inferred from homology"/>
<dbReference type="GO" id="GO:0008270">
    <property type="term" value="F:zinc ion binding"/>
    <property type="evidence" value="ECO:0007669"/>
    <property type="project" value="UniProtKB-UniRule"/>
</dbReference>
<evidence type="ECO:0000256" key="2">
    <source>
        <dbReference type="ARBA" id="ARBA00022723"/>
    </source>
</evidence>
<name>A0A7C1SEG0_UNCW3</name>
<organism evidence="5">
    <name type="scientific">candidate division WOR-3 bacterium</name>
    <dbReference type="NCBI Taxonomy" id="2052148"/>
    <lineage>
        <taxon>Bacteria</taxon>
        <taxon>Bacteria division WOR-3</taxon>
    </lineage>
</organism>
<comment type="caution">
    <text evidence="5">The sequence shown here is derived from an EMBL/GenBank/DDBJ whole genome shotgun (WGS) entry which is preliminary data.</text>
</comment>
<feature type="binding site" evidence="4">
    <location>
        <position position="87"/>
    </location>
    <ligand>
        <name>Zn(2+)</name>
        <dbReference type="ChEBI" id="CHEBI:29105"/>
    </ligand>
</feature>
<dbReference type="Pfam" id="PF01155">
    <property type="entry name" value="HypA"/>
    <property type="match status" value="1"/>
</dbReference>
<gene>
    <name evidence="4" type="primary">hypA</name>
    <name evidence="5" type="ORF">ENP94_05370</name>
    <name evidence="6" type="ORF">ENS16_01085</name>
</gene>
<feature type="binding site" evidence="4">
    <location>
        <position position="73"/>
    </location>
    <ligand>
        <name>Zn(2+)</name>
        <dbReference type="ChEBI" id="CHEBI:29105"/>
    </ligand>
</feature>
<feature type="binding site" evidence="4">
    <location>
        <position position="76"/>
    </location>
    <ligand>
        <name>Zn(2+)</name>
        <dbReference type="ChEBI" id="CHEBI:29105"/>
    </ligand>
</feature>
<dbReference type="EMBL" id="DSLG01000006">
    <property type="protein sequence ID" value="HEA87424.1"/>
    <property type="molecule type" value="Genomic_DNA"/>
</dbReference>
<dbReference type="GO" id="GO:0051604">
    <property type="term" value="P:protein maturation"/>
    <property type="evidence" value="ECO:0007669"/>
    <property type="project" value="InterPro"/>
</dbReference>
<keyword evidence="3 4" id="KW-0862">Zinc</keyword>
<evidence type="ECO:0000256" key="1">
    <source>
        <dbReference type="ARBA" id="ARBA00022596"/>
    </source>
</evidence>
<dbReference type="GO" id="GO:0016151">
    <property type="term" value="F:nickel cation binding"/>
    <property type="evidence" value="ECO:0007669"/>
    <property type="project" value="UniProtKB-UniRule"/>
</dbReference>
<dbReference type="AlphaFoldDB" id="A0A7C1SEG0"/>
<keyword evidence="2 4" id="KW-0479">Metal-binding</keyword>
<evidence type="ECO:0000313" key="6">
    <source>
        <dbReference type="EMBL" id="HFJ53273.1"/>
    </source>
</evidence>
<sequence length="109" mass="12322">MHEFAITSSLISQVIREAEKNGARRIRRITLLIGEHSSVVPECVRFYFNRLKDHPLLKSAELEFRPVPLRLRCPKCGQEFGSIEEMCSCNAGAEITGGDELTVESMEIE</sequence>
<comment type="function">
    <text evidence="4">Involved in the maturation of [NiFe] hydrogenases. Required for nickel insertion into the metal center of the hydrogenase.</text>
</comment>
<comment type="similarity">
    <text evidence="4">Belongs to the HypA/HybF family.</text>
</comment>
<feature type="binding site" evidence="4">
    <location>
        <position position="2"/>
    </location>
    <ligand>
        <name>Ni(2+)</name>
        <dbReference type="ChEBI" id="CHEBI:49786"/>
    </ligand>
</feature>
<dbReference type="PANTHER" id="PTHR34535">
    <property type="entry name" value="HYDROGENASE MATURATION FACTOR HYPA"/>
    <property type="match status" value="1"/>
</dbReference>
<evidence type="ECO:0000256" key="3">
    <source>
        <dbReference type="ARBA" id="ARBA00022833"/>
    </source>
</evidence>
<evidence type="ECO:0000313" key="5">
    <source>
        <dbReference type="EMBL" id="HEA87424.1"/>
    </source>
</evidence>
<keyword evidence="1 4" id="KW-0533">Nickel</keyword>
<feature type="binding site" evidence="4">
    <location>
        <position position="89"/>
    </location>
    <ligand>
        <name>Zn(2+)</name>
        <dbReference type="ChEBI" id="CHEBI:29105"/>
    </ligand>
</feature>
<dbReference type="InterPro" id="IPR000688">
    <property type="entry name" value="HypA/HybF"/>
</dbReference>
<accession>A0A7C1SEG0</accession>
<reference evidence="5" key="1">
    <citation type="journal article" date="2020" name="mSystems">
        <title>Genome- and Community-Level Interaction Insights into Carbon Utilization and Element Cycling Functions of Hydrothermarchaeota in Hydrothermal Sediment.</title>
        <authorList>
            <person name="Zhou Z."/>
            <person name="Liu Y."/>
            <person name="Xu W."/>
            <person name="Pan J."/>
            <person name="Luo Z.H."/>
            <person name="Li M."/>
        </authorList>
    </citation>
    <scope>NUCLEOTIDE SEQUENCE [LARGE SCALE GENOMIC DNA]</scope>
    <source>
        <strain evidence="5">SpSt-265</strain>
        <strain evidence="6">SpSt-465</strain>
    </source>
</reference>
<protein>
    <recommendedName>
        <fullName evidence="4">Hydrogenase maturation factor HypA</fullName>
    </recommendedName>
</protein>
<dbReference type="HAMAP" id="MF_00213">
    <property type="entry name" value="HypA_HybF"/>
    <property type="match status" value="1"/>
</dbReference>
<dbReference type="PANTHER" id="PTHR34535:SF3">
    <property type="entry name" value="HYDROGENASE MATURATION FACTOR HYPA"/>
    <property type="match status" value="1"/>
</dbReference>